<dbReference type="PATRIC" id="fig|273035.7.peg.228"/>
<dbReference type="Proteomes" id="UP000062963">
    <property type="component" value="Chromosome"/>
</dbReference>
<dbReference type="STRING" id="273035.SKUN_00193"/>
<dbReference type="GO" id="GO:0006355">
    <property type="term" value="P:regulation of DNA-templated transcription"/>
    <property type="evidence" value="ECO:0007669"/>
    <property type="project" value="InterPro"/>
</dbReference>
<evidence type="ECO:0000256" key="6">
    <source>
        <dbReference type="ARBA" id="ARBA00031937"/>
    </source>
</evidence>
<dbReference type="PROSITE" id="PS51913">
    <property type="entry name" value="HTH_HARE"/>
    <property type="match status" value="1"/>
</dbReference>
<evidence type="ECO:0000256" key="5">
    <source>
        <dbReference type="ARBA" id="ARBA00023163"/>
    </source>
</evidence>
<dbReference type="KEGG" id="skn:SKUN_00193"/>
<feature type="domain" description="HTH HARE-type" evidence="7">
    <location>
        <begin position="5"/>
        <end position="74"/>
    </location>
</feature>
<evidence type="ECO:0000256" key="4">
    <source>
        <dbReference type="ARBA" id="ARBA00022695"/>
    </source>
</evidence>
<accession>A0A0K2JEU7</accession>
<dbReference type="NCBIfam" id="TIGR04567">
    <property type="entry name" value="RNAP_delt_lowGC"/>
    <property type="match status" value="1"/>
</dbReference>
<evidence type="ECO:0000256" key="2">
    <source>
        <dbReference type="ARBA" id="ARBA00022478"/>
    </source>
</evidence>
<dbReference type="RefSeq" id="WP_053390459.1">
    <property type="nucleotide sequence ID" value="NZ_CP010899.1"/>
</dbReference>
<keyword evidence="4" id="KW-0548">Nucleotidyltransferase</keyword>
<protein>
    <recommendedName>
        <fullName evidence="6">RNAP delta factor</fullName>
    </recommendedName>
</protein>
<dbReference type="InterPro" id="IPR029757">
    <property type="entry name" value="RpoE"/>
</dbReference>
<dbReference type="InterPro" id="IPR038087">
    <property type="entry name" value="RNAP_delta_N_dom_sf"/>
</dbReference>
<comment type="similarity">
    <text evidence="1">Belongs to the RpoE family.</text>
</comment>
<dbReference type="GO" id="GO:0016779">
    <property type="term" value="F:nucleotidyltransferase activity"/>
    <property type="evidence" value="ECO:0007669"/>
    <property type="project" value="UniProtKB-KW"/>
</dbReference>
<dbReference type="OrthoDB" id="401223at2"/>
<sequence>MNDNVELLDLVYLYLKKKKNSDTFENIWNNIASKSDVTVQGASKEYVIAELYTDLVLDNRFVLTSEGMWGLREFLKYDEIKKQYDYTDQFETTEEFEDIDLDEEYDEEYDEEDEEENDEEESLIDTLDFVNTLDDDNEEDDFIEIEVDDDLIENDYSIDDDDETVAAKLGITEEIDWKSLEKEMEENN</sequence>
<organism evidence="8 9">
    <name type="scientific">Spiroplasma kunkelii CR2-3x</name>
    <dbReference type="NCBI Taxonomy" id="273035"/>
    <lineage>
        <taxon>Bacteria</taxon>
        <taxon>Bacillati</taxon>
        <taxon>Mycoplasmatota</taxon>
        <taxon>Mollicutes</taxon>
        <taxon>Entomoplasmatales</taxon>
        <taxon>Spiroplasmataceae</taxon>
        <taxon>Spiroplasma</taxon>
    </lineage>
</organism>
<evidence type="ECO:0000256" key="3">
    <source>
        <dbReference type="ARBA" id="ARBA00022679"/>
    </source>
</evidence>
<keyword evidence="2" id="KW-0240">DNA-directed RNA polymerase</keyword>
<dbReference type="GO" id="GO:0006351">
    <property type="term" value="P:DNA-templated transcription"/>
    <property type="evidence" value="ECO:0007669"/>
    <property type="project" value="InterPro"/>
</dbReference>
<dbReference type="EMBL" id="CP010899">
    <property type="protein sequence ID" value="ALA97115.1"/>
    <property type="molecule type" value="Genomic_DNA"/>
</dbReference>
<reference evidence="8 9" key="1">
    <citation type="journal article" date="2015" name="Genome Announc.">
        <title>Complete Genome Sequence of Spiroplasma kunkelii Strain CR2-3x, Causal Agent of Corn Stunt Disease in Zea mays L.</title>
        <authorList>
            <person name="Davis R.E."/>
            <person name="Shao J."/>
            <person name="Dally E.L."/>
            <person name="Zhao Y."/>
            <person name="Gasparich G.E."/>
            <person name="Gaynor B.J."/>
            <person name="Athey J.C."/>
            <person name="Harrison N.A."/>
            <person name="Donofrio N."/>
        </authorList>
    </citation>
    <scope>NUCLEOTIDE SEQUENCE [LARGE SCALE GENOMIC DNA]</scope>
    <source>
        <strain evidence="8 9">CR2-3x</strain>
    </source>
</reference>
<dbReference type="InterPro" id="IPR007759">
    <property type="entry name" value="Asxl_HARE-HTH"/>
</dbReference>
<keyword evidence="9" id="KW-1185">Reference proteome</keyword>
<evidence type="ECO:0000256" key="1">
    <source>
        <dbReference type="ARBA" id="ARBA00009828"/>
    </source>
</evidence>
<gene>
    <name evidence="8" type="ORF">SKUN_00193</name>
</gene>
<evidence type="ECO:0000313" key="8">
    <source>
        <dbReference type="EMBL" id="ALA97115.1"/>
    </source>
</evidence>
<dbReference type="AlphaFoldDB" id="A0A0K2JEU7"/>
<name>A0A0K2JEU7_SPIKU</name>
<dbReference type="Gene3D" id="1.10.10.1250">
    <property type="entry name" value="RNA polymerase, subunit delta, N-terminal domain"/>
    <property type="match status" value="1"/>
</dbReference>
<evidence type="ECO:0000313" key="9">
    <source>
        <dbReference type="Proteomes" id="UP000062963"/>
    </source>
</evidence>
<keyword evidence="3" id="KW-0808">Transferase</keyword>
<keyword evidence="5" id="KW-0804">Transcription</keyword>
<proteinExistence type="inferred from homology"/>
<dbReference type="GO" id="GO:0000428">
    <property type="term" value="C:DNA-directed RNA polymerase complex"/>
    <property type="evidence" value="ECO:0007669"/>
    <property type="project" value="UniProtKB-KW"/>
</dbReference>
<evidence type="ECO:0000259" key="7">
    <source>
        <dbReference type="PROSITE" id="PS51913"/>
    </source>
</evidence>